<dbReference type="RefSeq" id="WP_047808984.1">
    <property type="nucleotide sequence ID" value="NZ_LDZY01000003.1"/>
</dbReference>
<dbReference type="NCBIfam" id="NF041644">
    <property type="entry name" value="CBO0543_fam"/>
    <property type="match status" value="1"/>
</dbReference>
<keyword evidence="1" id="KW-1133">Transmembrane helix</keyword>
<dbReference type="PATRIC" id="fig|476652.3.peg.1121"/>
<name>A0A0J1FVZ2_9FIRM</name>
<organism evidence="2 3">
    <name type="scientific">Desulfosporosinus acididurans</name>
    <dbReference type="NCBI Taxonomy" id="476652"/>
    <lineage>
        <taxon>Bacteria</taxon>
        <taxon>Bacillati</taxon>
        <taxon>Bacillota</taxon>
        <taxon>Clostridia</taxon>
        <taxon>Eubacteriales</taxon>
        <taxon>Desulfitobacteriaceae</taxon>
        <taxon>Desulfosporosinus</taxon>
    </lineage>
</organism>
<protein>
    <submittedName>
        <fullName evidence="2">Uncharacterized protein</fullName>
    </submittedName>
</protein>
<keyword evidence="3" id="KW-1185">Reference proteome</keyword>
<keyword evidence="1" id="KW-0472">Membrane</keyword>
<dbReference type="EMBL" id="LDZY01000003">
    <property type="protein sequence ID" value="KLU67153.1"/>
    <property type="molecule type" value="Genomic_DNA"/>
</dbReference>
<evidence type="ECO:0000313" key="3">
    <source>
        <dbReference type="Proteomes" id="UP000036356"/>
    </source>
</evidence>
<feature type="transmembrane region" description="Helical" evidence="1">
    <location>
        <begin position="26"/>
        <end position="43"/>
    </location>
</feature>
<feature type="transmembrane region" description="Helical" evidence="1">
    <location>
        <begin position="90"/>
        <end position="108"/>
    </location>
</feature>
<dbReference type="InterPro" id="IPR048147">
    <property type="entry name" value="CBO0543-like"/>
</dbReference>
<proteinExistence type="predicted"/>
<dbReference type="Proteomes" id="UP000036356">
    <property type="component" value="Unassembled WGS sequence"/>
</dbReference>
<feature type="transmembrane region" description="Helical" evidence="1">
    <location>
        <begin position="120"/>
        <end position="138"/>
    </location>
</feature>
<evidence type="ECO:0000313" key="2">
    <source>
        <dbReference type="EMBL" id="KLU67153.1"/>
    </source>
</evidence>
<feature type="transmembrane region" description="Helical" evidence="1">
    <location>
        <begin position="55"/>
        <end position="78"/>
    </location>
</feature>
<dbReference type="STRING" id="476652.DEAC_c10970"/>
<keyword evidence="1" id="KW-0812">Transmembrane</keyword>
<accession>A0A0J1FVZ2</accession>
<reference evidence="2 3" key="1">
    <citation type="submission" date="2015-06" db="EMBL/GenBank/DDBJ databases">
        <title>Draft genome of the moderately acidophilic sulfate reducer Candidatus Desulfosporosinus acididurans strain M1.</title>
        <authorList>
            <person name="Poehlein A."/>
            <person name="Petzsch P."/>
            <person name="Johnson B.D."/>
            <person name="Schloemann M."/>
            <person name="Daniel R."/>
            <person name="Muehling M."/>
        </authorList>
    </citation>
    <scope>NUCLEOTIDE SEQUENCE [LARGE SCALE GENOMIC DNA]</scope>
    <source>
        <strain evidence="2 3">M1</strain>
    </source>
</reference>
<sequence>MEDAILTFSFVLVAWFWGDWKQWRQYYSTIIFWALGNMIYCYLTFKKPLWKFTTIIPESIANILMTVVIFPCVALLFLPYFPRKNFFKQLMYVCFWTFIFSLIEWWALRMHRFTHFNGWTLTYSVIFNFGMFILLKIHYENPRWAWLISIAAGVFIMAYFEIPF</sequence>
<gene>
    <name evidence="2" type="ORF">DEAC_c10970</name>
</gene>
<comment type="caution">
    <text evidence="2">The sequence shown here is derived from an EMBL/GenBank/DDBJ whole genome shotgun (WGS) entry which is preliminary data.</text>
</comment>
<dbReference type="AlphaFoldDB" id="A0A0J1FVZ2"/>
<evidence type="ECO:0000256" key="1">
    <source>
        <dbReference type="SAM" id="Phobius"/>
    </source>
</evidence>
<feature type="transmembrane region" description="Helical" evidence="1">
    <location>
        <begin position="144"/>
        <end position="162"/>
    </location>
</feature>